<feature type="chain" id="PRO_5035341061" description="CLIP domain-containing serine protease" evidence="8">
    <location>
        <begin position="18"/>
        <end position="388"/>
    </location>
</feature>
<organism evidence="11 12">
    <name type="scientific">Homarus americanus</name>
    <name type="common">American lobster</name>
    <dbReference type="NCBI Taxonomy" id="6706"/>
    <lineage>
        <taxon>Eukaryota</taxon>
        <taxon>Metazoa</taxon>
        <taxon>Ecdysozoa</taxon>
        <taxon>Arthropoda</taxon>
        <taxon>Crustacea</taxon>
        <taxon>Multicrustacea</taxon>
        <taxon>Malacostraca</taxon>
        <taxon>Eumalacostraca</taxon>
        <taxon>Eucarida</taxon>
        <taxon>Decapoda</taxon>
        <taxon>Pleocyemata</taxon>
        <taxon>Astacidea</taxon>
        <taxon>Nephropoidea</taxon>
        <taxon>Nephropidae</taxon>
        <taxon>Homarus</taxon>
    </lineage>
</organism>
<accession>A0A8J5N8I9</accession>
<dbReference type="SUPFAM" id="SSF50494">
    <property type="entry name" value="Trypsin-like serine proteases"/>
    <property type="match status" value="1"/>
</dbReference>
<dbReference type="InterPro" id="IPR043504">
    <property type="entry name" value="Peptidase_S1_PA_chymotrypsin"/>
</dbReference>
<keyword evidence="3 7" id="KW-0378">Hydrolase</keyword>
<keyword evidence="2 8" id="KW-0732">Signal</keyword>
<comment type="domain">
    <text evidence="8">The clip domain consists of 35-55 residues which are 'knitted' together usually by 3 conserved disulfide bonds forming a clip-like compact structure.</text>
</comment>
<evidence type="ECO:0000259" key="10">
    <source>
        <dbReference type="PROSITE" id="PS51888"/>
    </source>
</evidence>
<dbReference type="PROSITE" id="PS00134">
    <property type="entry name" value="TRYPSIN_HIS"/>
    <property type="match status" value="1"/>
</dbReference>
<dbReference type="PROSITE" id="PS50240">
    <property type="entry name" value="TRYPSIN_DOM"/>
    <property type="match status" value="1"/>
</dbReference>
<dbReference type="Proteomes" id="UP000747542">
    <property type="component" value="Unassembled WGS sequence"/>
</dbReference>
<feature type="non-terminal residue" evidence="11">
    <location>
        <position position="1"/>
    </location>
</feature>
<gene>
    <name evidence="11" type="primary">Pce-L9</name>
    <name evidence="11" type="ORF">Hamer_G015804</name>
</gene>
<proteinExistence type="inferred from homology"/>
<dbReference type="InterPro" id="IPR018114">
    <property type="entry name" value="TRYPSIN_HIS"/>
</dbReference>
<comment type="subcellular location">
    <subcellularLocation>
        <location evidence="8">Secreted</location>
    </subcellularLocation>
</comment>
<dbReference type="SMART" id="SM00020">
    <property type="entry name" value="Tryp_SPc"/>
    <property type="match status" value="1"/>
</dbReference>
<dbReference type="Pfam" id="PF00089">
    <property type="entry name" value="Trypsin"/>
    <property type="match status" value="1"/>
</dbReference>
<keyword evidence="8" id="KW-0964">Secreted</keyword>
<feature type="domain" description="Peptidase S1" evidence="9">
    <location>
        <begin position="137"/>
        <end position="388"/>
    </location>
</feature>
<keyword evidence="5" id="KW-1015">Disulfide bond</keyword>
<dbReference type="Pfam" id="PF12032">
    <property type="entry name" value="CLIP"/>
    <property type="match status" value="1"/>
</dbReference>
<evidence type="ECO:0000256" key="4">
    <source>
        <dbReference type="ARBA" id="ARBA00022825"/>
    </source>
</evidence>
<name>A0A8J5N8I9_HOMAM</name>
<dbReference type="InterPro" id="IPR009003">
    <property type="entry name" value="Peptidase_S1_PA"/>
</dbReference>
<evidence type="ECO:0000256" key="5">
    <source>
        <dbReference type="ARBA" id="ARBA00023157"/>
    </source>
</evidence>
<dbReference type="Gene3D" id="3.30.1640.30">
    <property type="match status" value="1"/>
</dbReference>
<evidence type="ECO:0000256" key="6">
    <source>
        <dbReference type="ARBA" id="ARBA00024195"/>
    </source>
</evidence>
<reference evidence="11" key="1">
    <citation type="journal article" date="2021" name="Sci. Adv.">
        <title>The American lobster genome reveals insights on longevity, neural, and immune adaptations.</title>
        <authorList>
            <person name="Polinski J.M."/>
            <person name="Zimin A.V."/>
            <person name="Clark K.F."/>
            <person name="Kohn A.B."/>
            <person name="Sadowski N."/>
            <person name="Timp W."/>
            <person name="Ptitsyn A."/>
            <person name="Khanna P."/>
            <person name="Romanova D.Y."/>
            <person name="Williams P."/>
            <person name="Greenwood S.J."/>
            <person name="Moroz L.L."/>
            <person name="Walt D.R."/>
            <person name="Bodnar A.G."/>
        </authorList>
    </citation>
    <scope>NUCLEOTIDE SEQUENCE</scope>
    <source>
        <strain evidence="11">GMGI-L3</strain>
    </source>
</reference>
<dbReference type="PANTHER" id="PTHR24252">
    <property type="entry name" value="ACROSIN-RELATED"/>
    <property type="match status" value="1"/>
</dbReference>
<keyword evidence="12" id="KW-1185">Reference proteome</keyword>
<dbReference type="PROSITE" id="PS00135">
    <property type="entry name" value="TRYPSIN_SER"/>
    <property type="match status" value="1"/>
</dbReference>
<dbReference type="FunFam" id="2.40.10.10:FF:000002">
    <property type="entry name" value="Transmembrane protease serine"/>
    <property type="match status" value="1"/>
</dbReference>
<dbReference type="SMART" id="SM00680">
    <property type="entry name" value="CLIP"/>
    <property type="match status" value="1"/>
</dbReference>
<keyword evidence="4 7" id="KW-0720">Serine protease</keyword>
<feature type="signal peptide" evidence="8">
    <location>
        <begin position="1"/>
        <end position="17"/>
    </location>
</feature>
<evidence type="ECO:0000256" key="3">
    <source>
        <dbReference type="ARBA" id="ARBA00022801"/>
    </source>
</evidence>
<dbReference type="PANTHER" id="PTHR24252:SF7">
    <property type="entry name" value="HYALIN"/>
    <property type="match status" value="1"/>
</dbReference>
<feature type="domain" description="Clip" evidence="10">
    <location>
        <begin position="47"/>
        <end position="99"/>
    </location>
</feature>
<evidence type="ECO:0000259" key="9">
    <source>
        <dbReference type="PROSITE" id="PS50240"/>
    </source>
</evidence>
<comment type="caution">
    <text evidence="11">The sequence shown here is derived from an EMBL/GenBank/DDBJ whole genome shotgun (WGS) entry which is preliminary data.</text>
</comment>
<dbReference type="InterPro" id="IPR001254">
    <property type="entry name" value="Trypsin_dom"/>
</dbReference>
<keyword evidence="1 7" id="KW-0645">Protease</keyword>
<evidence type="ECO:0000313" key="11">
    <source>
        <dbReference type="EMBL" id="KAG7174668.1"/>
    </source>
</evidence>
<evidence type="ECO:0000313" key="12">
    <source>
        <dbReference type="Proteomes" id="UP000747542"/>
    </source>
</evidence>
<dbReference type="Gene3D" id="2.40.10.10">
    <property type="entry name" value="Trypsin-like serine proteases"/>
    <property type="match status" value="1"/>
</dbReference>
<comment type="similarity">
    <text evidence="6 8">Belongs to the peptidase S1 family. CLIP subfamily.</text>
</comment>
<dbReference type="PRINTS" id="PR00722">
    <property type="entry name" value="CHYMOTRYPSIN"/>
</dbReference>
<dbReference type="InterPro" id="IPR038565">
    <property type="entry name" value="CLIP_sf"/>
</dbReference>
<dbReference type="EC" id="3.4.21.-" evidence="7"/>
<evidence type="ECO:0000256" key="1">
    <source>
        <dbReference type="ARBA" id="ARBA00022670"/>
    </source>
</evidence>
<sequence>MMKWLGFSLLLFATVGAQSTGNPDDELNSAMVSVRQNFNPGPSSSSSCVTPAGETGTCDSLGKCPVYLSLVSRIRQPHVSTFFRNRICRLLPRTVHVCCPSTTNPVLPGRTSVQSTNPPQLPPIFQEDCGVSFGERVVGGKVVTKPGIWPWLAAIGFRLDNGGFRSDCGGTLITRRHVLTAAHCFDEPGHQNPEDVRLGEFSLSTDRLDENPQDFTISERRGNTYNRRTKENDIMILVLDHEATMNTSLSPTAFVVPACLPFTEKNNDFEGQSLTIIGWGKTSFTNQFPTDLPREANVTVSNRNACRAAYQRVLGDRPVVDGRHLCAGDANVDSCSGDSGGPLNYRLSNGKYSVVGVISFGVGCARPEFPGVYTRVSSFLDWILKNVQ</sequence>
<evidence type="ECO:0000256" key="8">
    <source>
        <dbReference type="RuleBase" id="RU366078"/>
    </source>
</evidence>
<dbReference type="AlphaFoldDB" id="A0A8J5N8I9"/>
<dbReference type="InterPro" id="IPR022700">
    <property type="entry name" value="CLIP"/>
</dbReference>
<evidence type="ECO:0000256" key="2">
    <source>
        <dbReference type="ARBA" id="ARBA00022729"/>
    </source>
</evidence>
<evidence type="ECO:0000256" key="7">
    <source>
        <dbReference type="RuleBase" id="RU363034"/>
    </source>
</evidence>
<protein>
    <recommendedName>
        <fullName evidence="8">CLIP domain-containing serine protease</fullName>
        <ecNumber evidence="7">3.4.21.-</ecNumber>
    </recommendedName>
</protein>
<dbReference type="CDD" id="cd00190">
    <property type="entry name" value="Tryp_SPc"/>
    <property type="match status" value="1"/>
</dbReference>
<dbReference type="EMBL" id="JAHLQT010007499">
    <property type="protein sequence ID" value="KAG7174668.1"/>
    <property type="molecule type" value="Genomic_DNA"/>
</dbReference>
<dbReference type="InterPro" id="IPR001314">
    <property type="entry name" value="Peptidase_S1A"/>
</dbReference>
<dbReference type="GO" id="GO:0005576">
    <property type="term" value="C:extracellular region"/>
    <property type="evidence" value="ECO:0007669"/>
    <property type="project" value="UniProtKB-SubCell"/>
</dbReference>
<dbReference type="PROSITE" id="PS51888">
    <property type="entry name" value="CLIP"/>
    <property type="match status" value="1"/>
</dbReference>
<dbReference type="GO" id="GO:0004252">
    <property type="term" value="F:serine-type endopeptidase activity"/>
    <property type="evidence" value="ECO:0007669"/>
    <property type="project" value="UniProtKB-UniRule"/>
</dbReference>
<dbReference type="InterPro" id="IPR033116">
    <property type="entry name" value="TRYPSIN_SER"/>
</dbReference>
<dbReference type="GO" id="GO:0006508">
    <property type="term" value="P:proteolysis"/>
    <property type="evidence" value="ECO:0007669"/>
    <property type="project" value="UniProtKB-KW"/>
</dbReference>